<dbReference type="GeneID" id="96084029"/>
<evidence type="ECO:0000256" key="1">
    <source>
        <dbReference type="SAM" id="Phobius"/>
    </source>
</evidence>
<dbReference type="RefSeq" id="XP_069307685.1">
    <property type="nucleotide sequence ID" value="XM_069449950.1"/>
</dbReference>
<dbReference type="Proteomes" id="UP001578633">
    <property type="component" value="Chromosome 3"/>
</dbReference>
<evidence type="ECO:0000313" key="2">
    <source>
        <dbReference type="EMBL" id="KAL1797101.1"/>
    </source>
</evidence>
<keyword evidence="3" id="KW-1185">Reference proteome</keyword>
<sequence>MLRNDSLFVDGGVQISRKNGTTWLGFSKYIFEIDMSTSWDATTNFTEKRIGRFGNSAMNANPPNMVRGALYRGLVNNRRLFTFGGSTFLANKSDPDWKLPASDDYSLWSYDTESMLWAQYDLTHAVPRRPNWGANAEAWPLGLAFYLNGMVDKGSSIAAYTMTEYINGTLQNDTDDHITYVQGLNVINMDTQVARNVPTDSLGAPRIAGGLVWGSRIGKSRNGTLVAMGGMRSANQRIDTFRNGILIDFATVSLCDTFHETDVRWYNQSTTGDIPPPRIDFCTMPSMKYAEDNSSSNIYIYGGYDPMQAIMSTPAITLGGSLDAGTYSIETTGQPLVLNTLKCDEQAGVALFDLSECTWGSSFDTHAPAFELPTKVVEKIGGTRTGGAAVVEPSGGFAHLAISAMFNPPAATSILTQANTTDTVQIAGAVVGAVAGSSILVILLVWVMVKRRKAQRSAEPHTALAQDKEEVSSTIHELPAVSRHVEADGQRHIAELGGETGSFGGRT</sequence>
<feature type="transmembrane region" description="Helical" evidence="1">
    <location>
        <begin position="426"/>
        <end position="449"/>
    </location>
</feature>
<evidence type="ECO:0000313" key="3">
    <source>
        <dbReference type="Proteomes" id="UP001578633"/>
    </source>
</evidence>
<dbReference type="EMBL" id="JBHGVX010000003">
    <property type="protein sequence ID" value="KAL1797101.1"/>
    <property type="molecule type" value="Genomic_DNA"/>
</dbReference>
<organism evidence="2 3">
    <name type="scientific">Alternaria dauci</name>
    <dbReference type="NCBI Taxonomy" id="48095"/>
    <lineage>
        <taxon>Eukaryota</taxon>
        <taxon>Fungi</taxon>
        <taxon>Dikarya</taxon>
        <taxon>Ascomycota</taxon>
        <taxon>Pezizomycotina</taxon>
        <taxon>Dothideomycetes</taxon>
        <taxon>Pleosporomycetidae</taxon>
        <taxon>Pleosporales</taxon>
        <taxon>Pleosporineae</taxon>
        <taxon>Pleosporaceae</taxon>
        <taxon>Alternaria</taxon>
        <taxon>Alternaria sect. Porri</taxon>
    </lineage>
</organism>
<accession>A0ABR3UKT9</accession>
<comment type="caution">
    <text evidence="2">The sequence shown here is derived from an EMBL/GenBank/DDBJ whole genome shotgun (WGS) entry which is preliminary data.</text>
</comment>
<protein>
    <submittedName>
        <fullName evidence="2">Uncharacterized protein</fullName>
    </submittedName>
</protein>
<proteinExistence type="predicted"/>
<keyword evidence="1" id="KW-0472">Membrane</keyword>
<name>A0ABR3UKT9_9PLEO</name>
<keyword evidence="1" id="KW-0812">Transmembrane</keyword>
<gene>
    <name evidence="2" type="ORF">ACET3X_003707</name>
</gene>
<reference evidence="2 3" key="1">
    <citation type="submission" date="2024-09" db="EMBL/GenBank/DDBJ databases">
        <title>T2T genomes of carrot and Alternaria dauci and their utility for understanding host-pathogen interaction during carrot leaf blight disease.</title>
        <authorList>
            <person name="Liu W."/>
            <person name="Xu S."/>
            <person name="Ou C."/>
            <person name="Liu X."/>
            <person name="Zhuang F."/>
            <person name="Deng X.W."/>
        </authorList>
    </citation>
    <scope>NUCLEOTIDE SEQUENCE [LARGE SCALE GENOMIC DNA]</scope>
    <source>
        <strain evidence="2 3">A2016</strain>
    </source>
</reference>
<keyword evidence="1" id="KW-1133">Transmembrane helix</keyword>